<dbReference type="PROSITE" id="PS00061">
    <property type="entry name" value="ADH_SHORT"/>
    <property type="match status" value="1"/>
</dbReference>
<dbReference type="Pfam" id="PF13561">
    <property type="entry name" value="adh_short_C2"/>
    <property type="match status" value="1"/>
</dbReference>
<dbReference type="AlphaFoldDB" id="A0A8G2CBU9"/>
<dbReference type="GO" id="GO:0032787">
    <property type="term" value="P:monocarboxylic acid metabolic process"/>
    <property type="evidence" value="ECO:0007669"/>
    <property type="project" value="UniProtKB-ARBA"/>
</dbReference>
<dbReference type="InterPro" id="IPR020904">
    <property type="entry name" value="Sc_DH/Rdtase_CS"/>
</dbReference>
<dbReference type="SUPFAM" id="SSF51735">
    <property type="entry name" value="NAD(P)-binding Rossmann-fold domains"/>
    <property type="match status" value="1"/>
</dbReference>
<dbReference type="InterPro" id="IPR036291">
    <property type="entry name" value="NAD(P)-bd_dom_sf"/>
</dbReference>
<dbReference type="RefSeq" id="WP_019999683.1">
    <property type="nucleotide sequence ID" value="NZ_CP192219.1"/>
</dbReference>
<evidence type="ECO:0000313" key="3">
    <source>
        <dbReference type="Proteomes" id="UP000184001"/>
    </source>
</evidence>
<evidence type="ECO:0000256" key="1">
    <source>
        <dbReference type="ARBA" id="ARBA00006484"/>
    </source>
</evidence>
<name>A0A8G2CBU9_9BACT</name>
<dbReference type="PRINTS" id="PR00081">
    <property type="entry name" value="GDHRDH"/>
</dbReference>
<comment type="similarity">
    <text evidence="1">Belongs to the short-chain dehydrogenases/reductases (SDR) family.</text>
</comment>
<dbReference type="Proteomes" id="UP000184001">
    <property type="component" value="Unassembled WGS sequence"/>
</dbReference>
<dbReference type="InterPro" id="IPR050259">
    <property type="entry name" value="SDR"/>
</dbReference>
<protein>
    <submittedName>
        <fullName evidence="2">3-oxoacyl-[acyl-carrier protein] reductase</fullName>
    </submittedName>
</protein>
<accession>A0A8G2CBU9</accession>
<organism evidence="2 3">
    <name type="scientific">Halodesulfovibrio aestuarii</name>
    <dbReference type="NCBI Taxonomy" id="126333"/>
    <lineage>
        <taxon>Bacteria</taxon>
        <taxon>Pseudomonadati</taxon>
        <taxon>Thermodesulfobacteriota</taxon>
        <taxon>Desulfovibrionia</taxon>
        <taxon>Desulfovibrionales</taxon>
        <taxon>Desulfovibrionaceae</taxon>
        <taxon>Halodesulfovibrio</taxon>
    </lineage>
</organism>
<dbReference type="Gene3D" id="3.40.50.720">
    <property type="entry name" value="NAD(P)-binding Rossmann-like Domain"/>
    <property type="match status" value="1"/>
</dbReference>
<gene>
    <name evidence="2" type="ORF">SAMN05660830_02441</name>
</gene>
<sequence length="249" mass="26175">MHNIPMRFSGEHACVLGASSDLGMAVAKVLSDAGLRLTLSACSEKGIARISSAFPTATILKLNLAAVAHNATMQPDATLESIDSPEYLVDCMQSNFEEFVAGAEPVDVANYMETNISGRAICLRYISRMMLATRFGRCVFISSTAAALPNAGQGFYAASKLAGEALYQNLGVELGGRGVTTCSLRLGYVQSGRGNTFIESNPQAVKRCPAKRAVTPDEVASTVAFLLSDNATMINGTAITMDGGLTACK</sequence>
<proteinExistence type="inferred from homology"/>
<dbReference type="EMBL" id="FQZR01000006">
    <property type="protein sequence ID" value="SHJ44898.1"/>
    <property type="molecule type" value="Genomic_DNA"/>
</dbReference>
<comment type="caution">
    <text evidence="2">The sequence shown here is derived from an EMBL/GenBank/DDBJ whole genome shotgun (WGS) entry which is preliminary data.</text>
</comment>
<reference evidence="2 3" key="1">
    <citation type="submission" date="2016-11" db="EMBL/GenBank/DDBJ databases">
        <authorList>
            <person name="Varghese N."/>
            <person name="Submissions S."/>
        </authorList>
    </citation>
    <scope>NUCLEOTIDE SEQUENCE [LARGE SCALE GENOMIC DNA]</scope>
    <source>
        <strain evidence="2 3">DSM 17919</strain>
    </source>
</reference>
<dbReference type="InterPro" id="IPR002347">
    <property type="entry name" value="SDR_fam"/>
</dbReference>
<dbReference type="PANTHER" id="PTHR42879">
    <property type="entry name" value="3-OXOACYL-(ACYL-CARRIER-PROTEIN) REDUCTASE"/>
    <property type="match status" value="1"/>
</dbReference>
<dbReference type="PANTHER" id="PTHR42879:SF2">
    <property type="entry name" value="3-OXOACYL-[ACYL-CARRIER-PROTEIN] REDUCTASE FABG"/>
    <property type="match status" value="1"/>
</dbReference>
<dbReference type="CDD" id="cd05233">
    <property type="entry name" value="SDR_c"/>
    <property type="match status" value="1"/>
</dbReference>
<evidence type="ECO:0000313" key="2">
    <source>
        <dbReference type="EMBL" id="SHJ44898.1"/>
    </source>
</evidence>